<sequence length="50" mass="5488">SPSICRLFAKPAGEIPLKRHPLTRTTTAEDSARQRSDPSSALARKIEAQK</sequence>
<proteinExistence type="predicted"/>
<organism evidence="2">
    <name type="scientific">Tetraselmis sp. GSL018</name>
    <dbReference type="NCBI Taxonomy" id="582737"/>
    <lineage>
        <taxon>Eukaryota</taxon>
        <taxon>Viridiplantae</taxon>
        <taxon>Chlorophyta</taxon>
        <taxon>core chlorophytes</taxon>
        <taxon>Chlorodendrophyceae</taxon>
        <taxon>Chlorodendrales</taxon>
        <taxon>Chlorodendraceae</taxon>
        <taxon>Tetraselmis</taxon>
    </lineage>
</organism>
<protein>
    <submittedName>
        <fullName evidence="2">Uncharacterized protein</fullName>
    </submittedName>
</protein>
<name>A0A061RHY0_9CHLO</name>
<accession>A0A061RHY0</accession>
<gene>
    <name evidence="2" type="ORF">TSPGSL018_4269</name>
</gene>
<reference evidence="2" key="1">
    <citation type="submission" date="2014-05" db="EMBL/GenBank/DDBJ databases">
        <title>The transcriptome of the halophilic microalga Tetraselmis sp. GSL018 isolated from the Great Salt Lake, Utah.</title>
        <authorList>
            <person name="Jinkerson R.E."/>
            <person name="D'Adamo S."/>
            <person name="Posewitz M.C."/>
        </authorList>
    </citation>
    <scope>NUCLEOTIDE SEQUENCE</scope>
    <source>
        <strain evidence="2">GSL018</strain>
    </source>
</reference>
<dbReference type="EMBL" id="GBEZ01015816">
    <property type="protein sequence ID" value="JAC70379.1"/>
    <property type="molecule type" value="Transcribed_RNA"/>
</dbReference>
<feature type="region of interest" description="Disordered" evidence="1">
    <location>
        <begin position="16"/>
        <end position="50"/>
    </location>
</feature>
<evidence type="ECO:0000256" key="1">
    <source>
        <dbReference type="SAM" id="MobiDB-lite"/>
    </source>
</evidence>
<feature type="non-terminal residue" evidence="2">
    <location>
        <position position="1"/>
    </location>
</feature>
<evidence type="ECO:0000313" key="2">
    <source>
        <dbReference type="EMBL" id="JAC70379.1"/>
    </source>
</evidence>
<dbReference type="AlphaFoldDB" id="A0A061RHY0"/>